<dbReference type="AlphaFoldDB" id="A0A8T1Q2D5"/>
<sequence length="110" mass="12445">MHLEAENAAATAGAMGTQERDQEDKEEEEKFKETEHVRLGTPERFMHWEIQSGETPLHRSWKLQKRRKCVLGWGFLSRFPERVFGVGDGGGEDLATVTLRAASAKGYLVQ</sequence>
<name>A0A8T1Q2D5_CARIL</name>
<accession>A0A8T1Q2D5</accession>
<evidence type="ECO:0000313" key="3">
    <source>
        <dbReference type="Proteomes" id="UP000811609"/>
    </source>
</evidence>
<dbReference type="Proteomes" id="UP000811609">
    <property type="component" value="Chromosome 7"/>
</dbReference>
<evidence type="ECO:0000313" key="2">
    <source>
        <dbReference type="EMBL" id="KAG6647202.1"/>
    </source>
</evidence>
<feature type="region of interest" description="Disordered" evidence="1">
    <location>
        <begin position="1"/>
        <end position="38"/>
    </location>
</feature>
<evidence type="ECO:0000256" key="1">
    <source>
        <dbReference type="SAM" id="MobiDB-lite"/>
    </source>
</evidence>
<feature type="compositionally biased region" description="Low complexity" evidence="1">
    <location>
        <begin position="1"/>
        <end position="17"/>
    </location>
</feature>
<proteinExistence type="predicted"/>
<feature type="compositionally biased region" description="Basic and acidic residues" evidence="1">
    <location>
        <begin position="18"/>
        <end position="38"/>
    </location>
</feature>
<comment type="caution">
    <text evidence="2">The sequence shown here is derived from an EMBL/GenBank/DDBJ whole genome shotgun (WGS) entry which is preliminary data.</text>
</comment>
<reference evidence="2" key="1">
    <citation type="submission" date="2020-12" db="EMBL/GenBank/DDBJ databases">
        <title>WGS assembly of Carya illinoinensis cv. Pawnee.</title>
        <authorList>
            <person name="Platts A."/>
            <person name="Shu S."/>
            <person name="Wright S."/>
            <person name="Barry K."/>
            <person name="Edger P."/>
            <person name="Pires J.C."/>
            <person name="Schmutz J."/>
        </authorList>
    </citation>
    <scope>NUCLEOTIDE SEQUENCE</scope>
    <source>
        <tissue evidence="2">Leaf</tissue>
    </source>
</reference>
<organism evidence="2 3">
    <name type="scientific">Carya illinoinensis</name>
    <name type="common">Pecan</name>
    <dbReference type="NCBI Taxonomy" id="32201"/>
    <lineage>
        <taxon>Eukaryota</taxon>
        <taxon>Viridiplantae</taxon>
        <taxon>Streptophyta</taxon>
        <taxon>Embryophyta</taxon>
        <taxon>Tracheophyta</taxon>
        <taxon>Spermatophyta</taxon>
        <taxon>Magnoliopsida</taxon>
        <taxon>eudicotyledons</taxon>
        <taxon>Gunneridae</taxon>
        <taxon>Pentapetalae</taxon>
        <taxon>rosids</taxon>
        <taxon>fabids</taxon>
        <taxon>Fagales</taxon>
        <taxon>Juglandaceae</taxon>
        <taxon>Carya</taxon>
    </lineage>
</organism>
<dbReference type="EMBL" id="CM031815">
    <property type="protein sequence ID" value="KAG6647202.1"/>
    <property type="molecule type" value="Genomic_DNA"/>
</dbReference>
<protein>
    <submittedName>
        <fullName evidence="2">Uncharacterized protein</fullName>
    </submittedName>
</protein>
<gene>
    <name evidence="2" type="ORF">CIPAW_07G062700</name>
</gene>
<keyword evidence="3" id="KW-1185">Reference proteome</keyword>